<dbReference type="PANTHER" id="PTHR35008">
    <property type="entry name" value="BLL4482 PROTEIN-RELATED"/>
    <property type="match status" value="1"/>
</dbReference>
<keyword evidence="2" id="KW-1003">Cell membrane</keyword>
<comment type="caution">
    <text evidence="12">The sequence shown here is derived from an EMBL/GenBank/DDBJ whole genome shotgun (WGS) entry which is preliminary data.</text>
</comment>
<evidence type="ECO:0000256" key="7">
    <source>
        <dbReference type="ARBA" id="ARBA00023004"/>
    </source>
</evidence>
<gene>
    <name evidence="12" type="ORF">DRB17_10535</name>
</gene>
<evidence type="ECO:0000256" key="9">
    <source>
        <dbReference type="PROSITE-ProRule" id="PRU00433"/>
    </source>
</evidence>
<evidence type="ECO:0000256" key="3">
    <source>
        <dbReference type="ARBA" id="ARBA00022617"/>
    </source>
</evidence>
<dbReference type="GO" id="GO:0005886">
    <property type="term" value="C:plasma membrane"/>
    <property type="evidence" value="ECO:0007669"/>
    <property type="project" value="UniProtKB-SubCell"/>
</dbReference>
<comment type="subcellular location">
    <subcellularLocation>
        <location evidence="1">Cell membrane</location>
    </subcellularLocation>
</comment>
<evidence type="ECO:0000256" key="2">
    <source>
        <dbReference type="ARBA" id="ARBA00022475"/>
    </source>
</evidence>
<evidence type="ECO:0000259" key="11">
    <source>
        <dbReference type="PROSITE" id="PS51007"/>
    </source>
</evidence>
<feature type="domain" description="Cytochrome c" evidence="11">
    <location>
        <begin position="186"/>
        <end position="297"/>
    </location>
</feature>
<dbReference type="Proteomes" id="UP000253941">
    <property type="component" value="Unassembled WGS sequence"/>
</dbReference>
<evidence type="ECO:0000313" key="13">
    <source>
        <dbReference type="Proteomes" id="UP000253941"/>
    </source>
</evidence>
<dbReference type="PROSITE" id="PS51007">
    <property type="entry name" value="CYTC"/>
    <property type="match status" value="2"/>
</dbReference>
<sequence length="305" mass="32819">MGFLLRILAPLLAAVAWTAAAPAQELTDGGVEAAPEADSAIARGKYILYAAGCVTCHSSEDEGAMPLAGGRALETPFGTFHTPNITPHQTMGIGQWSETDFLRALRRGLSRNGSPYYPAFPYTSYAGMTVQDARDLFSYLRSLQPVANAVPDHDLAFPYNFRLALWPWRWLYFDSAPFQPDPDRSAEWNRGAYLVNHLGHCGECHTPRNALGAKDEARHLAGNPEGPEGKAVPNITPHEANGVGDWDTADLTFFLKTGFLPDGDVAGGGMNSVIEDSTGHLTDADLNAIATYLQSLKPMADAGGQ</sequence>
<reference evidence="12 13" key="1">
    <citation type="submission" date="2018-07" db="EMBL/GenBank/DDBJ databases">
        <title>Venubactetium sediminum gen. nov., sp. nov., isolated from a marine solar saltern.</title>
        <authorList>
            <person name="Wang S."/>
        </authorList>
    </citation>
    <scope>NUCLEOTIDE SEQUENCE [LARGE SCALE GENOMIC DNA]</scope>
    <source>
        <strain evidence="12 13">WD2A32</strain>
    </source>
</reference>
<keyword evidence="3 9" id="KW-0349">Heme</keyword>
<dbReference type="PIRSF" id="PIRSF000018">
    <property type="entry name" value="Mb_ADH_cyt_c"/>
    <property type="match status" value="1"/>
</dbReference>
<evidence type="ECO:0000256" key="8">
    <source>
        <dbReference type="ARBA" id="ARBA00023136"/>
    </source>
</evidence>
<organism evidence="12 13">
    <name type="scientific">Ferruginivarius sediminum</name>
    <dbReference type="NCBI Taxonomy" id="2661937"/>
    <lineage>
        <taxon>Bacteria</taxon>
        <taxon>Pseudomonadati</taxon>
        <taxon>Pseudomonadota</taxon>
        <taxon>Alphaproteobacteria</taxon>
        <taxon>Rhodospirillales</taxon>
        <taxon>Rhodospirillaceae</taxon>
        <taxon>Ferruginivarius</taxon>
    </lineage>
</organism>
<dbReference type="EMBL" id="QPMH01000008">
    <property type="protein sequence ID" value="RDD61998.1"/>
    <property type="molecule type" value="Genomic_DNA"/>
</dbReference>
<feature type="domain" description="Cytochrome c" evidence="11">
    <location>
        <begin position="39"/>
        <end position="144"/>
    </location>
</feature>
<keyword evidence="13" id="KW-1185">Reference proteome</keyword>
<dbReference type="GO" id="GO:0020037">
    <property type="term" value="F:heme binding"/>
    <property type="evidence" value="ECO:0007669"/>
    <property type="project" value="InterPro"/>
</dbReference>
<dbReference type="PANTHER" id="PTHR35008:SF8">
    <property type="entry name" value="ALCOHOL DEHYDROGENASE CYTOCHROME C SUBUNIT"/>
    <property type="match status" value="1"/>
</dbReference>
<dbReference type="Pfam" id="PF00034">
    <property type="entry name" value="Cytochrom_C"/>
    <property type="match status" value="2"/>
</dbReference>
<feature type="signal peptide" evidence="10">
    <location>
        <begin position="1"/>
        <end position="23"/>
    </location>
</feature>
<proteinExistence type="predicted"/>
<dbReference type="InterPro" id="IPR014353">
    <property type="entry name" value="Membr-bd_ADH_cyt_c"/>
</dbReference>
<keyword evidence="8" id="KW-0472">Membrane</keyword>
<evidence type="ECO:0000256" key="4">
    <source>
        <dbReference type="ARBA" id="ARBA00022723"/>
    </source>
</evidence>
<evidence type="ECO:0000256" key="10">
    <source>
        <dbReference type="SAM" id="SignalP"/>
    </source>
</evidence>
<dbReference type="SUPFAM" id="SSF46626">
    <property type="entry name" value="Cytochrome c"/>
    <property type="match status" value="2"/>
</dbReference>
<accession>A0A369T9N7</accession>
<evidence type="ECO:0000313" key="12">
    <source>
        <dbReference type="EMBL" id="RDD61998.1"/>
    </source>
</evidence>
<dbReference type="InterPro" id="IPR036909">
    <property type="entry name" value="Cyt_c-like_dom_sf"/>
</dbReference>
<dbReference type="GO" id="GO:0009055">
    <property type="term" value="F:electron transfer activity"/>
    <property type="evidence" value="ECO:0007669"/>
    <property type="project" value="InterPro"/>
</dbReference>
<evidence type="ECO:0000256" key="1">
    <source>
        <dbReference type="ARBA" id="ARBA00004236"/>
    </source>
</evidence>
<keyword evidence="7 9" id="KW-0408">Iron</keyword>
<keyword evidence="4 9" id="KW-0479">Metal-binding</keyword>
<keyword evidence="5 10" id="KW-0732">Signal</keyword>
<evidence type="ECO:0000256" key="5">
    <source>
        <dbReference type="ARBA" id="ARBA00022729"/>
    </source>
</evidence>
<keyword evidence="6" id="KW-0677">Repeat</keyword>
<dbReference type="InterPro" id="IPR009056">
    <property type="entry name" value="Cyt_c-like_dom"/>
</dbReference>
<dbReference type="Gene3D" id="1.10.760.10">
    <property type="entry name" value="Cytochrome c-like domain"/>
    <property type="match status" value="2"/>
</dbReference>
<evidence type="ECO:0000256" key="6">
    <source>
        <dbReference type="ARBA" id="ARBA00022737"/>
    </source>
</evidence>
<dbReference type="GO" id="GO:0016614">
    <property type="term" value="F:oxidoreductase activity, acting on CH-OH group of donors"/>
    <property type="evidence" value="ECO:0007669"/>
    <property type="project" value="InterPro"/>
</dbReference>
<feature type="chain" id="PRO_5016711694" description="Cytochrome c domain-containing protein" evidence="10">
    <location>
        <begin position="24"/>
        <end position="305"/>
    </location>
</feature>
<protein>
    <recommendedName>
        <fullName evidence="11">Cytochrome c domain-containing protein</fullName>
    </recommendedName>
</protein>
<dbReference type="AlphaFoldDB" id="A0A369T9N7"/>
<name>A0A369T9N7_9PROT</name>
<dbReference type="GO" id="GO:0005506">
    <property type="term" value="F:iron ion binding"/>
    <property type="evidence" value="ECO:0007669"/>
    <property type="project" value="InterPro"/>
</dbReference>
<dbReference type="InterPro" id="IPR051459">
    <property type="entry name" value="Cytochrome_c-type_DH"/>
</dbReference>